<proteinExistence type="predicted"/>
<dbReference type="AlphaFoldDB" id="A0A9K3LMW6"/>
<sequence length="81" mass="8579">MKVLSFVAAALSAVSVVDAFAAIAPGAKIPSIELHKGFPPNFPLLRPDPVGTFQVTWNPQTHLKPLVSMKSSCTASTMEQS</sequence>
<evidence type="ECO:0000313" key="3">
    <source>
        <dbReference type="Proteomes" id="UP000693970"/>
    </source>
</evidence>
<evidence type="ECO:0000313" key="2">
    <source>
        <dbReference type="EMBL" id="KAG7363406.1"/>
    </source>
</evidence>
<accession>A0A9K3LMW6</accession>
<comment type="caution">
    <text evidence="2">The sequence shown here is derived from an EMBL/GenBank/DDBJ whole genome shotgun (WGS) entry which is preliminary data.</text>
</comment>
<feature type="chain" id="PRO_5039938322" evidence="1">
    <location>
        <begin position="20"/>
        <end position="81"/>
    </location>
</feature>
<evidence type="ECO:0000256" key="1">
    <source>
        <dbReference type="SAM" id="SignalP"/>
    </source>
</evidence>
<organism evidence="2 3">
    <name type="scientific">Nitzschia inconspicua</name>
    <dbReference type="NCBI Taxonomy" id="303405"/>
    <lineage>
        <taxon>Eukaryota</taxon>
        <taxon>Sar</taxon>
        <taxon>Stramenopiles</taxon>
        <taxon>Ochrophyta</taxon>
        <taxon>Bacillariophyta</taxon>
        <taxon>Bacillariophyceae</taxon>
        <taxon>Bacillariophycidae</taxon>
        <taxon>Bacillariales</taxon>
        <taxon>Bacillariaceae</taxon>
        <taxon>Nitzschia</taxon>
    </lineage>
</organism>
<reference evidence="2" key="1">
    <citation type="journal article" date="2021" name="Sci. Rep.">
        <title>Diploid genomic architecture of Nitzschia inconspicua, an elite biomass production diatom.</title>
        <authorList>
            <person name="Oliver A."/>
            <person name="Podell S."/>
            <person name="Pinowska A."/>
            <person name="Traller J.C."/>
            <person name="Smith S.R."/>
            <person name="McClure R."/>
            <person name="Beliaev A."/>
            <person name="Bohutskyi P."/>
            <person name="Hill E.A."/>
            <person name="Rabines A."/>
            <person name="Zheng H."/>
            <person name="Allen L.Z."/>
            <person name="Kuo A."/>
            <person name="Grigoriev I.V."/>
            <person name="Allen A.E."/>
            <person name="Hazlebeck D."/>
            <person name="Allen E.E."/>
        </authorList>
    </citation>
    <scope>NUCLEOTIDE SEQUENCE</scope>
    <source>
        <strain evidence="2">Hildebrandi</strain>
    </source>
</reference>
<name>A0A9K3LMW6_9STRA</name>
<feature type="signal peptide" evidence="1">
    <location>
        <begin position="1"/>
        <end position="19"/>
    </location>
</feature>
<dbReference type="Proteomes" id="UP000693970">
    <property type="component" value="Unassembled WGS sequence"/>
</dbReference>
<dbReference type="EMBL" id="JAGRRH010000010">
    <property type="protein sequence ID" value="KAG7363406.1"/>
    <property type="molecule type" value="Genomic_DNA"/>
</dbReference>
<keyword evidence="1" id="KW-0732">Signal</keyword>
<gene>
    <name evidence="2" type="ORF">IV203_026766</name>
</gene>
<protein>
    <submittedName>
        <fullName evidence="2">Uncharacterized protein</fullName>
    </submittedName>
</protein>
<reference evidence="2" key="2">
    <citation type="submission" date="2021-04" db="EMBL/GenBank/DDBJ databases">
        <authorList>
            <person name="Podell S."/>
        </authorList>
    </citation>
    <scope>NUCLEOTIDE SEQUENCE</scope>
    <source>
        <strain evidence="2">Hildebrandi</strain>
    </source>
</reference>
<keyword evidence="3" id="KW-1185">Reference proteome</keyword>